<sequence>MNDEKSVRWPKYAVYTLVVIVILLLILIVILYFIRSPLFFRSSAYSLTTSPAESGISASLSLENSYIFASPLRAKAGGEKIRITVFILDNRGLGISGKTVVVGGGNLLQVTAVQPVTDPQGRATFDISSESSTGVYIIQASVDGINLIQQATITFD</sequence>
<keyword evidence="2" id="KW-0472">Membrane</keyword>
<evidence type="ECO:0000313" key="4">
    <source>
        <dbReference type="EMBL" id="KKQ92587.1"/>
    </source>
</evidence>
<comment type="similarity">
    <text evidence="1">Belongs to the intimin/invasin family.</text>
</comment>
<dbReference type="Proteomes" id="UP000034774">
    <property type="component" value="Unassembled WGS sequence"/>
</dbReference>
<keyword evidence="2" id="KW-1133">Transmembrane helix</keyword>
<proteinExistence type="inferred from homology"/>
<feature type="domain" description="Big-1" evidence="3">
    <location>
        <begin position="77"/>
        <end position="155"/>
    </location>
</feature>
<organism evidence="4 5">
    <name type="scientific">Candidatus Woesebacteria bacterium GW2011_GWB1_39_10</name>
    <dbReference type="NCBI Taxonomy" id="1618572"/>
    <lineage>
        <taxon>Bacteria</taxon>
        <taxon>Candidatus Woeseibacteriota</taxon>
    </lineage>
</organism>
<dbReference type="Gene3D" id="2.60.40.10">
    <property type="entry name" value="Immunoglobulins"/>
    <property type="match status" value="1"/>
</dbReference>
<evidence type="ECO:0000256" key="2">
    <source>
        <dbReference type="SAM" id="Phobius"/>
    </source>
</evidence>
<accession>A0A0G0LNG3</accession>
<comment type="caution">
    <text evidence="4">The sequence shown here is derived from an EMBL/GenBank/DDBJ whole genome shotgun (WGS) entry which is preliminary data.</text>
</comment>
<evidence type="ECO:0000256" key="1">
    <source>
        <dbReference type="ARBA" id="ARBA00010116"/>
    </source>
</evidence>
<dbReference type="SUPFAM" id="SSF49373">
    <property type="entry name" value="Invasin/intimin cell-adhesion fragments"/>
    <property type="match status" value="1"/>
</dbReference>
<name>A0A0G0LNG3_9BACT</name>
<evidence type="ECO:0000313" key="5">
    <source>
        <dbReference type="Proteomes" id="UP000034774"/>
    </source>
</evidence>
<dbReference type="InterPro" id="IPR013783">
    <property type="entry name" value="Ig-like_fold"/>
</dbReference>
<dbReference type="Pfam" id="PF02369">
    <property type="entry name" value="Big_1"/>
    <property type="match status" value="1"/>
</dbReference>
<reference evidence="4 5" key="1">
    <citation type="journal article" date="2015" name="Nature">
        <title>rRNA introns, odd ribosomes, and small enigmatic genomes across a large radiation of phyla.</title>
        <authorList>
            <person name="Brown C.T."/>
            <person name="Hug L.A."/>
            <person name="Thomas B.C."/>
            <person name="Sharon I."/>
            <person name="Castelle C.J."/>
            <person name="Singh A."/>
            <person name="Wilkins M.J."/>
            <person name="Williams K.H."/>
            <person name="Banfield J.F."/>
        </authorList>
    </citation>
    <scope>NUCLEOTIDE SEQUENCE [LARGE SCALE GENOMIC DNA]</scope>
</reference>
<keyword evidence="2" id="KW-0812">Transmembrane</keyword>
<dbReference type="AlphaFoldDB" id="A0A0G0LNG3"/>
<dbReference type="InterPro" id="IPR008964">
    <property type="entry name" value="Invasin/intimin_cell_adhesion"/>
</dbReference>
<gene>
    <name evidence="4" type="ORF">UT17_C0002G0250</name>
</gene>
<dbReference type="InterPro" id="IPR003344">
    <property type="entry name" value="Big_1_dom"/>
</dbReference>
<protein>
    <recommendedName>
        <fullName evidence="3">Big-1 domain-containing protein</fullName>
    </recommendedName>
</protein>
<dbReference type="EMBL" id="LBVU01000002">
    <property type="protein sequence ID" value="KKQ92587.1"/>
    <property type="molecule type" value="Genomic_DNA"/>
</dbReference>
<feature type="transmembrane region" description="Helical" evidence="2">
    <location>
        <begin position="12"/>
        <end position="34"/>
    </location>
</feature>
<evidence type="ECO:0000259" key="3">
    <source>
        <dbReference type="Pfam" id="PF02369"/>
    </source>
</evidence>